<organism evidence="3 4">
    <name type="scientific">Bonamia ostreae</name>
    <dbReference type="NCBI Taxonomy" id="126728"/>
    <lineage>
        <taxon>Eukaryota</taxon>
        <taxon>Sar</taxon>
        <taxon>Rhizaria</taxon>
        <taxon>Endomyxa</taxon>
        <taxon>Ascetosporea</taxon>
        <taxon>Haplosporida</taxon>
        <taxon>Bonamia</taxon>
    </lineage>
</organism>
<keyword evidence="4" id="KW-1185">Reference proteome</keyword>
<evidence type="ECO:0000256" key="2">
    <source>
        <dbReference type="SAM" id="Phobius"/>
    </source>
</evidence>
<evidence type="ECO:0000313" key="4">
    <source>
        <dbReference type="Proteomes" id="UP001439008"/>
    </source>
</evidence>
<evidence type="ECO:0000313" key="3">
    <source>
        <dbReference type="EMBL" id="MES1918202.1"/>
    </source>
</evidence>
<protein>
    <submittedName>
        <fullName evidence="3">Uncharacterized protein</fullName>
    </submittedName>
</protein>
<reference evidence="3 4" key="1">
    <citation type="journal article" date="2024" name="BMC Biol.">
        <title>Comparative genomics of Ascetosporea gives new insight into the evolutionary basis for animal parasitism in Rhizaria.</title>
        <authorList>
            <person name="Hiltunen Thoren M."/>
            <person name="Onut-Brannstrom I."/>
            <person name="Alfjorden A."/>
            <person name="Peckova H."/>
            <person name="Swords F."/>
            <person name="Hooper C."/>
            <person name="Holzer A.S."/>
            <person name="Bass D."/>
            <person name="Burki F."/>
        </authorList>
    </citation>
    <scope>NUCLEOTIDE SEQUENCE [LARGE SCALE GENOMIC DNA]</scope>
    <source>
        <strain evidence="3">20-A016</strain>
    </source>
</reference>
<gene>
    <name evidence="3" type="ORF">MHBO_000206</name>
</gene>
<accession>A0ABV2AG34</accession>
<evidence type="ECO:0000256" key="1">
    <source>
        <dbReference type="SAM" id="MobiDB-lite"/>
    </source>
</evidence>
<proteinExistence type="predicted"/>
<name>A0ABV2AG34_9EUKA</name>
<feature type="compositionally biased region" description="Basic and acidic residues" evidence="1">
    <location>
        <begin position="23"/>
        <end position="33"/>
    </location>
</feature>
<dbReference type="Proteomes" id="UP001439008">
    <property type="component" value="Unassembled WGS sequence"/>
</dbReference>
<feature type="transmembrane region" description="Helical" evidence="2">
    <location>
        <begin position="645"/>
        <end position="662"/>
    </location>
</feature>
<keyword evidence="2" id="KW-1133">Transmembrane helix</keyword>
<keyword evidence="2" id="KW-0812">Transmembrane</keyword>
<feature type="region of interest" description="Disordered" evidence="1">
    <location>
        <begin position="1"/>
        <end position="33"/>
    </location>
</feature>
<comment type="caution">
    <text evidence="3">The sequence shown here is derived from an EMBL/GenBank/DDBJ whole genome shotgun (WGS) entry which is preliminary data.</text>
</comment>
<sequence>MTILSESENIAEHSPKKLGSLPDELKRPNEQRSPFEDITVTLFEADRQTPLDFPVALDFEPSNTSYEIELAEVPSEAKFVTFVSKLSEPVPVSHSVNNGSESEVISWDAEPYSFCQAPFELPLHFSAQTENGHTLSVKLEHSAQNEADENAGEENGLAASLEENGRPPDEAFLLGAKKPAIQSLELYLYKNRLDPLRPDSLIREFSAERKVYDVRLSEDDAAANFISLRSEAGKGCEVEFKDSDGHGGVAWKETPQVFNGQFELKQLSADKSKIRSFTVTSSPENGPEDRYTLNLHFASDQNELVDAKAAPPNIGATPKMPALTMLSDNSFLVAGDNVKDYDFTFDPPSDFEFVSRENDDKQTLLKLKHDLNADENGLVSIRVQLKKDPSKEARHVFKKNPDAISSEPKLNAEDVLDSFEKPEIAPSDEDGNQNDAPLAINDLPQIEDLADFAKREAQPPEVIEAPPKPVEDEKELQPRNVVSLDKLLDKFEEIDRNAVAEKKMIGTEMEVQTEQLAPPTDELGEIYKFQEQIYPFTGEQTQRERFAGELNDHPVDAHLQNKSFGNQYNDWKMSEKREAEVMPDFRVNRRNEPIHNPQFYLGNEKADFHRSAPFAVHGALPEFVQEYRLDLGKPKYGLSRMKKNSITMTFCLMAFCLVWSFIL</sequence>
<keyword evidence="2" id="KW-0472">Membrane</keyword>
<dbReference type="EMBL" id="JBDODL010000027">
    <property type="protein sequence ID" value="MES1918202.1"/>
    <property type="molecule type" value="Genomic_DNA"/>
</dbReference>